<accession>A0A0D7B8K1</accession>
<protein>
    <submittedName>
        <fullName evidence="2">Uncharacterized protein</fullName>
    </submittedName>
</protein>
<organism evidence="2 3">
    <name type="scientific">Cylindrobasidium torrendii FP15055 ss-10</name>
    <dbReference type="NCBI Taxonomy" id="1314674"/>
    <lineage>
        <taxon>Eukaryota</taxon>
        <taxon>Fungi</taxon>
        <taxon>Dikarya</taxon>
        <taxon>Basidiomycota</taxon>
        <taxon>Agaricomycotina</taxon>
        <taxon>Agaricomycetes</taxon>
        <taxon>Agaricomycetidae</taxon>
        <taxon>Agaricales</taxon>
        <taxon>Marasmiineae</taxon>
        <taxon>Physalacriaceae</taxon>
        <taxon>Cylindrobasidium</taxon>
    </lineage>
</organism>
<keyword evidence="1" id="KW-0472">Membrane</keyword>
<dbReference type="AlphaFoldDB" id="A0A0D7B8K1"/>
<evidence type="ECO:0000256" key="1">
    <source>
        <dbReference type="SAM" id="Phobius"/>
    </source>
</evidence>
<dbReference type="EMBL" id="KN880575">
    <property type="protein sequence ID" value="KIY65841.1"/>
    <property type="molecule type" value="Genomic_DNA"/>
</dbReference>
<evidence type="ECO:0000313" key="2">
    <source>
        <dbReference type="EMBL" id="KIY65841.1"/>
    </source>
</evidence>
<dbReference type="OrthoDB" id="2607755at2759"/>
<sequence length="228" mass="26148">MATAIRTFFTKFKRTELPGRITLLPRTEQTLLYQRRKYPGWIKWFYAIAGLDIFMTASTMDLVWRYWSEPTTVEASYGLDEEEEQSQRYVLRSTYQRFSAASLVFFAGAYAATILASMRSKYVLGFHITPNGLGGRAVFLQTYKTGMLHGYHIPLQECYLAPNTANKTPSLLLEVEGVRFPWHITPDNAQINGQDVKNPLQVKDAIVRAWGTQNLDPELSLFKPIHKK</sequence>
<name>A0A0D7B8K1_9AGAR</name>
<dbReference type="Proteomes" id="UP000054007">
    <property type="component" value="Unassembled WGS sequence"/>
</dbReference>
<keyword evidence="3" id="KW-1185">Reference proteome</keyword>
<reference evidence="2 3" key="1">
    <citation type="journal article" date="2015" name="Fungal Genet. Biol.">
        <title>Evolution of novel wood decay mechanisms in Agaricales revealed by the genome sequences of Fistulina hepatica and Cylindrobasidium torrendii.</title>
        <authorList>
            <person name="Floudas D."/>
            <person name="Held B.W."/>
            <person name="Riley R."/>
            <person name="Nagy L.G."/>
            <person name="Koehler G."/>
            <person name="Ransdell A.S."/>
            <person name="Younus H."/>
            <person name="Chow J."/>
            <person name="Chiniquy J."/>
            <person name="Lipzen A."/>
            <person name="Tritt A."/>
            <person name="Sun H."/>
            <person name="Haridas S."/>
            <person name="LaButti K."/>
            <person name="Ohm R.A."/>
            <person name="Kues U."/>
            <person name="Blanchette R.A."/>
            <person name="Grigoriev I.V."/>
            <person name="Minto R.E."/>
            <person name="Hibbett D.S."/>
        </authorList>
    </citation>
    <scope>NUCLEOTIDE SEQUENCE [LARGE SCALE GENOMIC DNA]</scope>
    <source>
        <strain evidence="2 3">FP15055 ss-10</strain>
    </source>
</reference>
<keyword evidence="1" id="KW-0812">Transmembrane</keyword>
<evidence type="ECO:0000313" key="3">
    <source>
        <dbReference type="Proteomes" id="UP000054007"/>
    </source>
</evidence>
<gene>
    <name evidence="2" type="ORF">CYLTODRAFT_491985</name>
</gene>
<proteinExistence type="predicted"/>
<keyword evidence="1" id="KW-1133">Transmembrane helix</keyword>
<feature type="transmembrane region" description="Helical" evidence="1">
    <location>
        <begin position="98"/>
        <end position="118"/>
    </location>
</feature>